<dbReference type="PROSITE" id="PS51186">
    <property type="entry name" value="GNAT"/>
    <property type="match status" value="1"/>
</dbReference>
<reference evidence="2 3" key="1">
    <citation type="submission" date="2021-01" db="EMBL/GenBank/DDBJ databases">
        <title>Whole genome shotgun sequence of Actinoplanes humidus NBRC 14915.</title>
        <authorList>
            <person name="Komaki H."/>
            <person name="Tamura T."/>
        </authorList>
    </citation>
    <scope>NUCLEOTIDE SEQUENCE [LARGE SCALE GENOMIC DNA]</scope>
    <source>
        <strain evidence="2 3">NBRC 14915</strain>
    </source>
</reference>
<accession>A0ABQ4A495</accession>
<keyword evidence="3" id="KW-1185">Reference proteome</keyword>
<protein>
    <submittedName>
        <fullName evidence="2">N-acetyltransferase</fullName>
    </submittedName>
</protein>
<dbReference type="InterPro" id="IPR000182">
    <property type="entry name" value="GNAT_dom"/>
</dbReference>
<dbReference type="EMBL" id="BOMN01000116">
    <property type="protein sequence ID" value="GIE25177.1"/>
    <property type="molecule type" value="Genomic_DNA"/>
</dbReference>
<dbReference type="Proteomes" id="UP000603200">
    <property type="component" value="Unassembled WGS sequence"/>
</dbReference>
<comment type="caution">
    <text evidence="2">The sequence shown here is derived from an EMBL/GenBank/DDBJ whole genome shotgun (WGS) entry which is preliminary data.</text>
</comment>
<gene>
    <name evidence="2" type="ORF">Ahu01nite_082790</name>
</gene>
<evidence type="ECO:0000259" key="1">
    <source>
        <dbReference type="PROSITE" id="PS51186"/>
    </source>
</evidence>
<dbReference type="SUPFAM" id="SSF55729">
    <property type="entry name" value="Acyl-CoA N-acyltransferases (Nat)"/>
    <property type="match status" value="1"/>
</dbReference>
<proteinExistence type="predicted"/>
<dbReference type="Pfam" id="PF00583">
    <property type="entry name" value="Acetyltransf_1"/>
    <property type="match status" value="1"/>
</dbReference>
<feature type="domain" description="N-acetyltransferase" evidence="1">
    <location>
        <begin position="31"/>
        <end position="179"/>
    </location>
</feature>
<sequence length="179" mass="19201">MARDDGRMALSFVVDPVLSSALRDEVVQLWVDVTNAGGAVGFVGPVTADEVRPVAEAAFAGVESGIDRLVVGIDDARVVALLFVVDNRFGLKAHWRVVKRVMVVPGSQGLGYGAALMRQAADVGRALGLDGLQVTVRDGHGLDGFYRKVGYREVGRVPGALRIGPGDDRDELFMWLDLR</sequence>
<evidence type="ECO:0000313" key="3">
    <source>
        <dbReference type="Proteomes" id="UP000603200"/>
    </source>
</evidence>
<evidence type="ECO:0000313" key="2">
    <source>
        <dbReference type="EMBL" id="GIE25177.1"/>
    </source>
</evidence>
<dbReference type="Gene3D" id="3.40.630.30">
    <property type="match status" value="1"/>
</dbReference>
<name>A0ABQ4A495_9ACTN</name>
<organism evidence="2 3">
    <name type="scientific">Winogradskya humida</name>
    <dbReference type="NCBI Taxonomy" id="113566"/>
    <lineage>
        <taxon>Bacteria</taxon>
        <taxon>Bacillati</taxon>
        <taxon>Actinomycetota</taxon>
        <taxon>Actinomycetes</taxon>
        <taxon>Micromonosporales</taxon>
        <taxon>Micromonosporaceae</taxon>
        <taxon>Winogradskya</taxon>
    </lineage>
</organism>
<dbReference type="CDD" id="cd04301">
    <property type="entry name" value="NAT_SF"/>
    <property type="match status" value="1"/>
</dbReference>
<dbReference type="InterPro" id="IPR016181">
    <property type="entry name" value="Acyl_CoA_acyltransferase"/>
</dbReference>